<dbReference type="Pfam" id="PF11575">
    <property type="entry name" value="FhuF_C"/>
    <property type="match status" value="1"/>
</dbReference>
<name>A0A0D0NEV8_KITGR</name>
<gene>
    <name evidence="2" type="ORF">TR51_04990</name>
</gene>
<protein>
    <recommendedName>
        <fullName evidence="1">Ferric siderophore reductase C-terminal domain-containing protein</fullName>
    </recommendedName>
</protein>
<evidence type="ECO:0000313" key="2">
    <source>
        <dbReference type="EMBL" id="KIQ66815.1"/>
    </source>
</evidence>
<proteinExistence type="predicted"/>
<organism evidence="2 3">
    <name type="scientific">Kitasatospora griseola</name>
    <name type="common">Streptomyces griseolosporeus</name>
    <dbReference type="NCBI Taxonomy" id="2064"/>
    <lineage>
        <taxon>Bacteria</taxon>
        <taxon>Bacillati</taxon>
        <taxon>Actinomycetota</taxon>
        <taxon>Actinomycetes</taxon>
        <taxon>Kitasatosporales</taxon>
        <taxon>Streptomycetaceae</taxon>
        <taxon>Kitasatospora</taxon>
    </lineage>
</organism>
<dbReference type="AlphaFoldDB" id="A0A0D0NEV8"/>
<dbReference type="OrthoDB" id="3290158at2"/>
<evidence type="ECO:0000259" key="1">
    <source>
        <dbReference type="Pfam" id="PF11575"/>
    </source>
</evidence>
<accession>A0A0D0NEV8</accession>
<reference evidence="2 3" key="1">
    <citation type="submission" date="2015-02" db="EMBL/GenBank/DDBJ databases">
        <title>Draft genome sequence of Kitasatospora griseola MF730-N6, a bafilomycin, terpentecin and satosporin producer.</title>
        <authorList>
            <person name="Arens J.C."/>
            <person name="Haltli B."/>
            <person name="Kerr R.G."/>
        </authorList>
    </citation>
    <scope>NUCLEOTIDE SEQUENCE [LARGE SCALE GENOMIC DNA]</scope>
    <source>
        <strain evidence="2 3">MF730-N6</strain>
    </source>
</reference>
<keyword evidence="3" id="KW-1185">Reference proteome</keyword>
<dbReference type="PATRIC" id="fig|2064.6.peg.1104"/>
<dbReference type="STRING" id="2064.TR51_04990"/>
<dbReference type="EMBL" id="JXZB01000001">
    <property type="protein sequence ID" value="KIQ66815.1"/>
    <property type="molecule type" value="Genomic_DNA"/>
</dbReference>
<dbReference type="GO" id="GO:0051537">
    <property type="term" value="F:2 iron, 2 sulfur cluster binding"/>
    <property type="evidence" value="ECO:0007669"/>
    <property type="project" value="InterPro"/>
</dbReference>
<dbReference type="RefSeq" id="WP_043908298.1">
    <property type="nucleotide sequence ID" value="NZ_JXZB01000001.1"/>
</dbReference>
<comment type="caution">
    <text evidence="2">The sequence shown here is derived from an EMBL/GenBank/DDBJ whole genome shotgun (WGS) entry which is preliminary data.</text>
</comment>
<dbReference type="Proteomes" id="UP000032066">
    <property type="component" value="Unassembled WGS sequence"/>
</dbReference>
<sequence length="226" mass="23059">MTVPPPLSALGPYFATLAGDPPPGFRPLRELSSPDGPLAARIAEVARLLGTDETRVAASTAHLGLAARLWSVALGAAVTTGRLPDLDAARFALPPEGPFDLWLPDPLGPEATPAALHALVMDRHLHPLAGAVRALTPLAPGLLAGNAASALVGAARQLAAVPALRAPATALARALLASPALAPTGAPIPPPAPLAFRRTSCCLYYRTPSGGLCGDCVFTRAPKSRR</sequence>
<evidence type="ECO:0000313" key="3">
    <source>
        <dbReference type="Proteomes" id="UP000032066"/>
    </source>
</evidence>
<dbReference type="InterPro" id="IPR024726">
    <property type="entry name" value="FhuF_C"/>
</dbReference>
<feature type="domain" description="Ferric siderophore reductase C-terminal" evidence="1">
    <location>
        <begin position="198"/>
        <end position="217"/>
    </location>
</feature>